<evidence type="ECO:0000313" key="4">
    <source>
        <dbReference type="Proteomes" id="UP000658690"/>
    </source>
</evidence>
<organism evidence="3 4">
    <name type="scientific">Paenibacillus germinis</name>
    <dbReference type="NCBI Taxonomy" id="2654979"/>
    <lineage>
        <taxon>Bacteria</taxon>
        <taxon>Bacillati</taxon>
        <taxon>Bacillota</taxon>
        <taxon>Bacilli</taxon>
        <taxon>Bacillales</taxon>
        <taxon>Paenibacillaceae</taxon>
        <taxon>Paenibacillus</taxon>
    </lineage>
</organism>
<evidence type="ECO:0000256" key="1">
    <source>
        <dbReference type="SAM" id="MobiDB-lite"/>
    </source>
</evidence>
<keyword evidence="2" id="KW-0472">Membrane</keyword>
<feature type="region of interest" description="Disordered" evidence="1">
    <location>
        <begin position="148"/>
        <end position="176"/>
    </location>
</feature>
<keyword evidence="4" id="KW-1185">Reference proteome</keyword>
<keyword evidence="2" id="KW-0812">Transmembrane</keyword>
<evidence type="ECO:0000256" key="2">
    <source>
        <dbReference type="SAM" id="Phobius"/>
    </source>
</evidence>
<dbReference type="Gene3D" id="2.50.20.10">
    <property type="entry name" value="Lipoprotein localisation LolA/LolB/LppX"/>
    <property type="match status" value="1"/>
</dbReference>
<evidence type="ECO:0000313" key="3">
    <source>
        <dbReference type="EMBL" id="NOU88587.1"/>
    </source>
</evidence>
<feature type="transmembrane region" description="Helical" evidence="2">
    <location>
        <begin position="44"/>
        <end position="65"/>
    </location>
</feature>
<gene>
    <name evidence="3" type="ORF">GC102_22945</name>
</gene>
<keyword evidence="2" id="KW-1133">Transmembrane helix</keyword>
<accession>A0ABX1Z5Z9</accession>
<dbReference type="EMBL" id="WHOC01000123">
    <property type="protein sequence ID" value="NOU88587.1"/>
    <property type="molecule type" value="Genomic_DNA"/>
</dbReference>
<proteinExistence type="predicted"/>
<sequence>MSNQTTLPSQYRYTHMIYTRALLDGMKPNLQINGRGKYMKMKKLVTFAIIGLAAGISIASISYSVNGTTSNKLNFVNTKEKVISIPIIKEKVLNANNNYKFLEGTVIRTNNQNNRKSKTSLWIAQPNNFKVQFTPNIDKPDEFIESVNNGTEVQTKNKDKSIQKSKPMKEAPAPKVDSDDVVIPNYNGTFLPIGDVNELLHPELVTQTVFREGDITVTEGLSFLDRKVTKVSVTLVQSKLGTSAEYLIDNETGIFLKIVRYDQDKVLDTYEFIDIKFPEKLKDNAFALFNN</sequence>
<name>A0ABX1Z5Z9_9BACL</name>
<protein>
    <submittedName>
        <fullName evidence="3">DUF1571 domain-containing protein</fullName>
    </submittedName>
</protein>
<dbReference type="Proteomes" id="UP000658690">
    <property type="component" value="Unassembled WGS sequence"/>
</dbReference>
<reference evidence="3 4" key="1">
    <citation type="submission" date="2019-10" db="EMBL/GenBank/DDBJ databases">
        <title>Description of Paenibacillus choica sp. nov.</title>
        <authorList>
            <person name="Carlier A."/>
            <person name="Qi S."/>
        </authorList>
    </citation>
    <scope>NUCLEOTIDE SEQUENCE [LARGE SCALE GENOMIC DNA]</scope>
    <source>
        <strain evidence="3 4">LMG 31460</strain>
    </source>
</reference>
<comment type="caution">
    <text evidence="3">The sequence shown here is derived from an EMBL/GenBank/DDBJ whole genome shotgun (WGS) entry which is preliminary data.</text>
</comment>